<evidence type="ECO:0000313" key="4">
    <source>
        <dbReference type="Proteomes" id="UP000812844"/>
    </source>
</evidence>
<accession>A0ABS6W9A5</accession>
<dbReference type="GO" id="GO:0005524">
    <property type="term" value="F:ATP binding"/>
    <property type="evidence" value="ECO:0007669"/>
    <property type="project" value="UniProtKB-KW"/>
</dbReference>
<sequence>MTSHVDEQARQRIGLPEVLRRTWRACAIYARQCPSWFAATAVSSLFVACGPYVTIWLSARLVDELAGRRDPGRLMQWTVLTLVVSAAVSLATSAAQHWKNREGATTSWSHKRILMSKMMDMDYQDVDDQRSYDAFLNVVQNDNWAGYGIRYVGYIFDDLLTAVFRILGGIALSVSLFVADVPDGSPLDALNGPACGIVFIAVMLAIVVIASKCEDNGNRLWARHAEDARFGNRVFAAFGGYKSTWRNALDLRIYRQQEQLCSPMLRGNNTFGYHSVIGRLARGPMGAWMVAARVLTVGLTAAAYLFVCLKAWGGAFGVGAVTQYVGAVTSLFAGLSALLTQVGEMRNNAEFLGTSFAFLDIPNRMYQGSLTTEKRSDRRYEVEFRDVSFRYPGSRMWALRHVNLRFRVGGRLAVVGPNGSGKTTFIKLLCRLYDPTEGEILLNGIDIRKYRYDEYMALFSVVFQDFRLLSLPLGQNVAAGVDVDRRRAVDCLGKAGFADRLATLPKGLDTSLYRDLDKDGVEVSGGEAQKIAIARALYRDAPFVILDEPTAALDPVAEAEVYARFDELVGDRTAVYISHRLSSCRFCDRIAVFDHGAVVQSGTHDELVADEGGLYHELWHAQAQYYTTPAEA</sequence>
<name>A0ABS6W9A5_9BIFI</name>
<dbReference type="PANTHER" id="PTHR43394:SF1">
    <property type="entry name" value="ATP-BINDING CASSETTE SUB-FAMILY B MEMBER 10, MITOCHONDRIAL"/>
    <property type="match status" value="1"/>
</dbReference>
<feature type="transmembrane region" description="Helical" evidence="1">
    <location>
        <begin position="287"/>
        <end position="307"/>
    </location>
</feature>
<organism evidence="3 4">
    <name type="scientific">Bifidobacterium phasiani</name>
    <dbReference type="NCBI Taxonomy" id="2834431"/>
    <lineage>
        <taxon>Bacteria</taxon>
        <taxon>Bacillati</taxon>
        <taxon>Actinomycetota</taxon>
        <taxon>Actinomycetes</taxon>
        <taxon>Bifidobacteriales</taxon>
        <taxon>Bifidobacteriaceae</taxon>
        <taxon>Bifidobacterium</taxon>
    </lineage>
</organism>
<dbReference type="Proteomes" id="UP000812844">
    <property type="component" value="Unassembled WGS sequence"/>
</dbReference>
<comment type="caution">
    <text evidence="3">The sequence shown here is derived from an EMBL/GenBank/DDBJ whole genome shotgun (WGS) entry which is preliminary data.</text>
</comment>
<feature type="transmembrane region" description="Helical" evidence="1">
    <location>
        <begin position="159"/>
        <end position="178"/>
    </location>
</feature>
<proteinExistence type="predicted"/>
<protein>
    <submittedName>
        <fullName evidence="3">ABC transporter ATP-binding protein</fullName>
    </submittedName>
</protein>
<keyword evidence="3" id="KW-0067">ATP-binding</keyword>
<dbReference type="PROSITE" id="PS50893">
    <property type="entry name" value="ABC_TRANSPORTER_2"/>
    <property type="match status" value="1"/>
</dbReference>
<reference evidence="3 4" key="1">
    <citation type="submission" date="2021-05" db="EMBL/GenBank/DDBJ databases">
        <title>Phylogenetic classification of ten novel species belonging to the genus Bifidobacterium comprising B. colchicus sp. nov., B. abeli sp. nov., B. bicoloris sp. nov., B. guerezis sp. nov., B. rosaliae sp. nov., B. santillanensis sp. nov., B. argentati sp. nov., B. amazzoni sp. nov., B. pluviali sp. nov., and B. pinnaculum sp. nov.</title>
        <authorList>
            <person name="Lugli G.A."/>
            <person name="Ruiz Garcia L."/>
            <person name="Margolles A."/>
            <person name="Ventura M."/>
        </authorList>
    </citation>
    <scope>NUCLEOTIDE SEQUENCE [LARGE SCALE GENOMIC DNA]</scope>
    <source>
        <strain evidence="3 4">6T3</strain>
    </source>
</reference>
<dbReference type="EMBL" id="JAHBBD010000004">
    <property type="protein sequence ID" value="MBW3082322.1"/>
    <property type="molecule type" value="Genomic_DNA"/>
</dbReference>
<dbReference type="InterPro" id="IPR003593">
    <property type="entry name" value="AAA+_ATPase"/>
</dbReference>
<dbReference type="InterPro" id="IPR039421">
    <property type="entry name" value="Type_1_exporter"/>
</dbReference>
<dbReference type="InterPro" id="IPR017871">
    <property type="entry name" value="ABC_transporter-like_CS"/>
</dbReference>
<keyword evidence="4" id="KW-1185">Reference proteome</keyword>
<feature type="transmembrane region" description="Helical" evidence="1">
    <location>
        <begin position="36"/>
        <end position="57"/>
    </location>
</feature>
<feature type="transmembrane region" description="Helical" evidence="1">
    <location>
        <begin position="190"/>
        <end position="210"/>
    </location>
</feature>
<keyword evidence="1" id="KW-0812">Transmembrane</keyword>
<dbReference type="PROSITE" id="PS00211">
    <property type="entry name" value="ABC_TRANSPORTER_1"/>
    <property type="match status" value="1"/>
</dbReference>
<dbReference type="PANTHER" id="PTHR43394">
    <property type="entry name" value="ATP-DEPENDENT PERMEASE MDL1, MITOCHONDRIAL"/>
    <property type="match status" value="1"/>
</dbReference>
<dbReference type="InterPro" id="IPR003439">
    <property type="entry name" value="ABC_transporter-like_ATP-bd"/>
</dbReference>
<feature type="transmembrane region" description="Helical" evidence="1">
    <location>
        <begin position="313"/>
        <end position="339"/>
    </location>
</feature>
<evidence type="ECO:0000256" key="1">
    <source>
        <dbReference type="SAM" id="Phobius"/>
    </source>
</evidence>
<evidence type="ECO:0000259" key="2">
    <source>
        <dbReference type="PROSITE" id="PS50893"/>
    </source>
</evidence>
<keyword evidence="1" id="KW-1133">Transmembrane helix</keyword>
<dbReference type="SMART" id="SM00382">
    <property type="entry name" value="AAA"/>
    <property type="match status" value="1"/>
</dbReference>
<feature type="domain" description="ABC transporter" evidence="2">
    <location>
        <begin position="382"/>
        <end position="620"/>
    </location>
</feature>
<keyword evidence="1" id="KW-0472">Membrane</keyword>
<feature type="transmembrane region" description="Helical" evidence="1">
    <location>
        <begin position="77"/>
        <end position="95"/>
    </location>
</feature>
<dbReference type="RefSeq" id="WP_219080332.1">
    <property type="nucleotide sequence ID" value="NZ_JAHBBD010000004.1"/>
</dbReference>
<dbReference type="Pfam" id="PF00005">
    <property type="entry name" value="ABC_tran"/>
    <property type="match status" value="1"/>
</dbReference>
<keyword evidence="3" id="KW-0547">Nucleotide-binding</keyword>
<evidence type="ECO:0000313" key="3">
    <source>
        <dbReference type="EMBL" id="MBW3082322.1"/>
    </source>
</evidence>
<gene>
    <name evidence="3" type="ORF">KIH73_02830</name>
</gene>